<dbReference type="RefSeq" id="WP_255905260.1">
    <property type="nucleotide sequence ID" value="NZ_JAFMZO010000005.1"/>
</dbReference>
<evidence type="ECO:0000313" key="2">
    <source>
        <dbReference type="Proteomes" id="UP001597387"/>
    </source>
</evidence>
<dbReference type="EMBL" id="JBHUHZ010000001">
    <property type="protein sequence ID" value="MFD2160968.1"/>
    <property type="molecule type" value="Genomic_DNA"/>
</dbReference>
<comment type="caution">
    <text evidence="1">The sequence shown here is derived from an EMBL/GenBank/DDBJ whole genome shotgun (WGS) entry which is preliminary data.</text>
</comment>
<name>A0ABW4ZG11_9SPHI</name>
<reference evidence="2" key="1">
    <citation type="journal article" date="2019" name="Int. J. Syst. Evol. Microbiol.">
        <title>The Global Catalogue of Microorganisms (GCM) 10K type strain sequencing project: providing services to taxonomists for standard genome sequencing and annotation.</title>
        <authorList>
            <consortium name="The Broad Institute Genomics Platform"/>
            <consortium name="The Broad Institute Genome Sequencing Center for Infectious Disease"/>
            <person name="Wu L."/>
            <person name="Ma J."/>
        </authorList>
    </citation>
    <scope>NUCLEOTIDE SEQUENCE [LARGE SCALE GENOMIC DNA]</scope>
    <source>
        <strain evidence="2">KCTC 42217</strain>
    </source>
</reference>
<accession>A0ABW4ZG11</accession>
<organism evidence="1 2">
    <name type="scientific">Paradesertivirga mongoliensis</name>
    <dbReference type="NCBI Taxonomy" id="2100740"/>
    <lineage>
        <taxon>Bacteria</taxon>
        <taxon>Pseudomonadati</taxon>
        <taxon>Bacteroidota</taxon>
        <taxon>Sphingobacteriia</taxon>
        <taxon>Sphingobacteriales</taxon>
        <taxon>Sphingobacteriaceae</taxon>
        <taxon>Paradesertivirga</taxon>
    </lineage>
</organism>
<keyword evidence="2" id="KW-1185">Reference proteome</keyword>
<protein>
    <submittedName>
        <fullName evidence="1">Uncharacterized protein</fullName>
    </submittedName>
</protein>
<dbReference type="Proteomes" id="UP001597387">
    <property type="component" value="Unassembled WGS sequence"/>
</dbReference>
<sequence length="78" mass="9400">MYILFKRHGNKRFFKRYKSIEELNDEIRRGHNESFPGNNQFYYSTEARQIEILNSRLSIFNCEEYLESSNIIQSEVSA</sequence>
<proteinExistence type="predicted"/>
<evidence type="ECO:0000313" key="1">
    <source>
        <dbReference type="EMBL" id="MFD2160968.1"/>
    </source>
</evidence>
<gene>
    <name evidence="1" type="ORF">ACFSJU_01090</name>
</gene>